<feature type="domain" description="RING-type" evidence="5">
    <location>
        <begin position="581"/>
        <end position="623"/>
    </location>
</feature>
<keyword evidence="3" id="KW-0472">Membrane</keyword>
<dbReference type="InterPro" id="IPR009030">
    <property type="entry name" value="Growth_fac_rcpt_cys_sf"/>
</dbReference>
<dbReference type="Pfam" id="PF17123">
    <property type="entry name" value="zf-RING_11"/>
    <property type="match status" value="1"/>
</dbReference>
<name>A0A1R2ANT4_9CILI</name>
<dbReference type="PROSITE" id="PS50089">
    <property type="entry name" value="ZF_RING_2"/>
    <property type="match status" value="1"/>
</dbReference>
<evidence type="ECO:0000313" key="7">
    <source>
        <dbReference type="Proteomes" id="UP000187209"/>
    </source>
</evidence>
<evidence type="ECO:0000256" key="2">
    <source>
        <dbReference type="SAM" id="MobiDB-lite"/>
    </source>
</evidence>
<dbReference type="SUPFAM" id="SSF57850">
    <property type="entry name" value="RING/U-box"/>
    <property type="match status" value="1"/>
</dbReference>
<dbReference type="SUPFAM" id="SSF57184">
    <property type="entry name" value="Growth factor receptor domain"/>
    <property type="match status" value="4"/>
</dbReference>
<reference evidence="6 7" key="1">
    <citation type="submission" date="2016-11" db="EMBL/GenBank/DDBJ databases">
        <title>The macronuclear genome of Stentor coeruleus: a giant cell with tiny introns.</title>
        <authorList>
            <person name="Slabodnick M."/>
            <person name="Ruby J.G."/>
            <person name="Reiff S.B."/>
            <person name="Swart E.C."/>
            <person name="Gosai S."/>
            <person name="Prabakaran S."/>
            <person name="Witkowska E."/>
            <person name="Larue G.E."/>
            <person name="Fisher S."/>
            <person name="Freeman R.M."/>
            <person name="Gunawardena J."/>
            <person name="Chu W."/>
            <person name="Stover N.A."/>
            <person name="Gregory B.D."/>
            <person name="Nowacki M."/>
            <person name="Derisi J."/>
            <person name="Roy S.W."/>
            <person name="Marshall W.F."/>
            <person name="Sood P."/>
        </authorList>
    </citation>
    <scope>NUCLEOTIDE SEQUENCE [LARGE SCALE GENOMIC DNA]</scope>
    <source>
        <strain evidence="6">WM001</strain>
    </source>
</reference>
<feature type="compositionally biased region" description="Polar residues" evidence="2">
    <location>
        <begin position="473"/>
        <end position="489"/>
    </location>
</feature>
<dbReference type="AlphaFoldDB" id="A0A1R2ANT4"/>
<feature type="compositionally biased region" description="Polar residues" evidence="2">
    <location>
        <begin position="496"/>
        <end position="510"/>
    </location>
</feature>
<evidence type="ECO:0000256" key="3">
    <source>
        <dbReference type="SAM" id="Phobius"/>
    </source>
</evidence>
<feature type="compositionally biased region" description="Polar residues" evidence="2">
    <location>
        <begin position="517"/>
        <end position="531"/>
    </location>
</feature>
<dbReference type="OrthoDB" id="286906at2759"/>
<dbReference type="InterPro" id="IPR052798">
    <property type="entry name" value="Giardia_VSA"/>
</dbReference>
<gene>
    <name evidence="6" type="ORF">SteCoe_37218</name>
</gene>
<accession>A0A1R2ANT4</accession>
<keyword evidence="1" id="KW-0863">Zinc-finger</keyword>
<dbReference type="EMBL" id="MPUH01001830">
    <property type="protein sequence ID" value="OMJ66070.1"/>
    <property type="molecule type" value="Genomic_DNA"/>
</dbReference>
<keyword evidence="3" id="KW-0812">Transmembrane</keyword>
<evidence type="ECO:0000259" key="5">
    <source>
        <dbReference type="PROSITE" id="PS50089"/>
    </source>
</evidence>
<evidence type="ECO:0000313" key="6">
    <source>
        <dbReference type="EMBL" id="OMJ66070.1"/>
    </source>
</evidence>
<keyword evidence="4" id="KW-0732">Signal</keyword>
<sequence>MIPLALGFLIILSSSCSIDNCEFCSPKSSQICLNCNLGYIRDEFEGCRISDINPAEFRIENCEVLSETTCAKCSEGYILLSGRCDPICESENCLCFSPETCLHIERSLGCGDSYCKLCDENALQCTQCDQGFGLDYDNYCVLCEDQNCKDCGTDYQVCNSCFDGYYYFEEDKTCYQCYSDGCATCDSNDPSICNACYEGYHFDSNSYCCNNSCLTCFYDSSNCQECPEGMYLDYIYCYYCPDNCISCEDQNYCNKCEEGYELNDNNECVELWCNLRDCITCEYFKDQCTECISGMYIDAYFTNCCGMSCRTCSSDDGFVCLTCYEGTYLDDEDCYDCQEGCESCDSEYNCFSCRDGYSFSDGECTKNHSKSDSSLAVKIAVPISLVALVIIIILTILCIRRKRLRLHKLQKKMDKTQTIPSDVHVNSNPIVITPNQPINNVPQPVPITYSQAPISSYQQYAYPNNPAPATFSPVYQYNNPSQANPNIQNPPVGYSQPYNNPSQANPNIQNPPVGYSQPYNNPSQVNPNIQNPPVGYSQPYNNNGITQGYNGLTVIDHLNFTTLVQVVQLDSERAYNGIKLCMVCNEKFDMNPDIRALPCGHPYHGKCIYNHMVVGGRKQCLHCLRQYA</sequence>
<feature type="signal peptide" evidence="4">
    <location>
        <begin position="1"/>
        <end position="17"/>
    </location>
</feature>
<dbReference type="SMART" id="SM00184">
    <property type="entry name" value="RING"/>
    <property type="match status" value="2"/>
</dbReference>
<protein>
    <recommendedName>
        <fullName evidence="5">RING-type domain-containing protein</fullName>
    </recommendedName>
</protein>
<organism evidence="6 7">
    <name type="scientific">Stentor coeruleus</name>
    <dbReference type="NCBI Taxonomy" id="5963"/>
    <lineage>
        <taxon>Eukaryota</taxon>
        <taxon>Sar</taxon>
        <taxon>Alveolata</taxon>
        <taxon>Ciliophora</taxon>
        <taxon>Postciliodesmatophora</taxon>
        <taxon>Heterotrichea</taxon>
        <taxon>Heterotrichida</taxon>
        <taxon>Stentoridae</taxon>
        <taxon>Stentor</taxon>
    </lineage>
</organism>
<evidence type="ECO:0000256" key="4">
    <source>
        <dbReference type="SAM" id="SignalP"/>
    </source>
</evidence>
<dbReference type="GO" id="GO:0008270">
    <property type="term" value="F:zinc ion binding"/>
    <property type="evidence" value="ECO:0007669"/>
    <property type="project" value="UniProtKB-KW"/>
</dbReference>
<dbReference type="PANTHER" id="PTHR23275:SF100">
    <property type="entry name" value="EGF-LIKE DOMAIN-CONTAINING PROTEIN"/>
    <property type="match status" value="1"/>
</dbReference>
<comment type="caution">
    <text evidence="6">The sequence shown here is derived from an EMBL/GenBank/DDBJ whole genome shotgun (WGS) entry which is preliminary data.</text>
</comment>
<dbReference type="Proteomes" id="UP000187209">
    <property type="component" value="Unassembled WGS sequence"/>
</dbReference>
<proteinExistence type="predicted"/>
<feature type="chain" id="PRO_5010345333" description="RING-type domain-containing protein" evidence="4">
    <location>
        <begin position="18"/>
        <end position="628"/>
    </location>
</feature>
<feature type="region of interest" description="Disordered" evidence="2">
    <location>
        <begin position="472"/>
        <end position="542"/>
    </location>
</feature>
<feature type="transmembrane region" description="Helical" evidence="3">
    <location>
        <begin position="379"/>
        <end position="399"/>
    </location>
</feature>
<keyword evidence="1" id="KW-0479">Metal-binding</keyword>
<keyword evidence="1" id="KW-0862">Zinc</keyword>
<dbReference type="PANTHER" id="PTHR23275">
    <property type="entry name" value="CABRIOLET.-RELATED"/>
    <property type="match status" value="1"/>
</dbReference>
<keyword evidence="7" id="KW-1185">Reference proteome</keyword>
<evidence type="ECO:0000256" key="1">
    <source>
        <dbReference type="PROSITE-ProRule" id="PRU00175"/>
    </source>
</evidence>
<dbReference type="InterPro" id="IPR001841">
    <property type="entry name" value="Znf_RING"/>
</dbReference>
<keyword evidence="3" id="KW-1133">Transmembrane helix</keyword>